<comment type="caution">
    <text evidence="8">The sequence shown here is derived from an EMBL/GenBank/DDBJ whole genome shotgun (WGS) entry which is preliminary data.</text>
</comment>
<dbReference type="InterPro" id="IPR052337">
    <property type="entry name" value="SAT4-like"/>
</dbReference>
<dbReference type="STRING" id="41688.A0A2N3N6W1"/>
<dbReference type="PANTHER" id="PTHR33048:SF47">
    <property type="entry name" value="INTEGRAL MEMBRANE PROTEIN-RELATED"/>
    <property type="match status" value="1"/>
</dbReference>
<evidence type="ECO:0000313" key="8">
    <source>
        <dbReference type="EMBL" id="PKS08144.1"/>
    </source>
</evidence>
<evidence type="ECO:0000313" key="9">
    <source>
        <dbReference type="Proteomes" id="UP000233524"/>
    </source>
</evidence>
<dbReference type="Proteomes" id="UP000233524">
    <property type="component" value="Unassembled WGS sequence"/>
</dbReference>
<accession>A0A2N3N6W1</accession>
<feature type="transmembrane region" description="Helical" evidence="6">
    <location>
        <begin position="95"/>
        <end position="117"/>
    </location>
</feature>
<dbReference type="VEuPathDB" id="FungiDB:jhhlp_005420"/>
<feature type="transmembrane region" description="Helical" evidence="6">
    <location>
        <begin position="172"/>
        <end position="194"/>
    </location>
</feature>
<keyword evidence="4 6" id="KW-0472">Membrane</keyword>
<evidence type="ECO:0000256" key="2">
    <source>
        <dbReference type="ARBA" id="ARBA00022692"/>
    </source>
</evidence>
<evidence type="ECO:0000256" key="5">
    <source>
        <dbReference type="ARBA" id="ARBA00038359"/>
    </source>
</evidence>
<organism evidence="8 9">
    <name type="scientific">Lomentospora prolificans</name>
    <dbReference type="NCBI Taxonomy" id="41688"/>
    <lineage>
        <taxon>Eukaryota</taxon>
        <taxon>Fungi</taxon>
        <taxon>Dikarya</taxon>
        <taxon>Ascomycota</taxon>
        <taxon>Pezizomycotina</taxon>
        <taxon>Sordariomycetes</taxon>
        <taxon>Hypocreomycetidae</taxon>
        <taxon>Microascales</taxon>
        <taxon>Microascaceae</taxon>
        <taxon>Lomentospora</taxon>
    </lineage>
</organism>
<evidence type="ECO:0000256" key="6">
    <source>
        <dbReference type="SAM" id="Phobius"/>
    </source>
</evidence>
<protein>
    <recommendedName>
        <fullName evidence="7">Rhodopsin domain-containing protein</fullName>
    </recommendedName>
</protein>
<keyword evidence="3 6" id="KW-1133">Transmembrane helix</keyword>
<evidence type="ECO:0000256" key="3">
    <source>
        <dbReference type="ARBA" id="ARBA00022989"/>
    </source>
</evidence>
<dbReference type="AlphaFoldDB" id="A0A2N3N6W1"/>
<comment type="similarity">
    <text evidence="5">Belongs to the SAT4 family.</text>
</comment>
<dbReference type="InterPro" id="IPR049326">
    <property type="entry name" value="Rhodopsin_dom_fungi"/>
</dbReference>
<dbReference type="EMBL" id="NLAX01000700">
    <property type="protein sequence ID" value="PKS08144.1"/>
    <property type="molecule type" value="Genomic_DNA"/>
</dbReference>
<evidence type="ECO:0000256" key="4">
    <source>
        <dbReference type="ARBA" id="ARBA00023136"/>
    </source>
</evidence>
<gene>
    <name evidence="8" type="ORF">jhhlp_005420</name>
</gene>
<dbReference type="OrthoDB" id="3648173at2759"/>
<feature type="transmembrane region" description="Helical" evidence="6">
    <location>
        <begin position="138"/>
        <end position="160"/>
    </location>
</feature>
<dbReference type="GO" id="GO:0016020">
    <property type="term" value="C:membrane"/>
    <property type="evidence" value="ECO:0007669"/>
    <property type="project" value="UniProtKB-SubCell"/>
</dbReference>
<keyword evidence="2 6" id="KW-0812">Transmembrane</keyword>
<dbReference type="InParanoid" id="A0A2N3N6W1"/>
<dbReference type="PANTHER" id="PTHR33048">
    <property type="entry name" value="PTH11-LIKE INTEGRAL MEMBRANE PROTEIN (AFU_ORTHOLOGUE AFUA_5G11245)"/>
    <property type="match status" value="1"/>
</dbReference>
<name>A0A2N3N6W1_9PEZI</name>
<keyword evidence="9" id="KW-1185">Reference proteome</keyword>
<evidence type="ECO:0000256" key="1">
    <source>
        <dbReference type="ARBA" id="ARBA00004141"/>
    </source>
</evidence>
<feature type="transmembrane region" description="Helical" evidence="6">
    <location>
        <begin position="58"/>
        <end position="83"/>
    </location>
</feature>
<proteinExistence type="inferred from homology"/>
<dbReference type="Pfam" id="PF20684">
    <property type="entry name" value="Fung_rhodopsin"/>
    <property type="match status" value="1"/>
</dbReference>
<reference evidence="8 9" key="1">
    <citation type="journal article" date="2017" name="G3 (Bethesda)">
        <title>First Draft Genome Sequence of the Pathogenic Fungus Lomentospora prolificans (Formerly Scedosporium prolificans).</title>
        <authorList>
            <person name="Luo R."/>
            <person name="Zimin A."/>
            <person name="Workman R."/>
            <person name="Fan Y."/>
            <person name="Pertea G."/>
            <person name="Grossman N."/>
            <person name="Wear M.P."/>
            <person name="Jia B."/>
            <person name="Miller H."/>
            <person name="Casadevall A."/>
            <person name="Timp W."/>
            <person name="Zhang S.X."/>
            <person name="Salzberg S.L."/>
        </authorList>
    </citation>
    <scope>NUCLEOTIDE SEQUENCE [LARGE SCALE GENOMIC DNA]</scope>
    <source>
        <strain evidence="8 9">JHH-5317</strain>
    </source>
</reference>
<feature type="transmembrane region" description="Helical" evidence="6">
    <location>
        <begin position="17"/>
        <end position="38"/>
    </location>
</feature>
<sequence length="310" mass="34620">MDTSGLDMTATDDLSQLVIACAIVCLVVSGLIVGLRFYSRGVITKVLGREDWCILVAWASYINVLFYQLSLAMAKISILFLYIRVLTYDYARRAAYAVLAIVVIYNILGFISTMTLCRPLRAYWDLSIHEKKCHPPSLMWVAIGLHIGTDFLIFLIPMPVILRMSLPWGQKIGLFVVFALGFFVCLISILRAIWIHELIDSQDSSYDFTAIKNWTSVEINVSIAIPCLVVFKPLLNKIWPKIFGSTPSRNNQVYNLREHPVTIGSDPSHPNRGPESAHEAGYAVIPSAKSSFITEDQGNSEMKNVGNNAV</sequence>
<comment type="subcellular location">
    <subcellularLocation>
        <location evidence="1">Membrane</location>
        <topology evidence="1">Multi-pass membrane protein</topology>
    </subcellularLocation>
</comment>
<feature type="domain" description="Rhodopsin" evidence="7">
    <location>
        <begin position="61"/>
        <end position="237"/>
    </location>
</feature>
<evidence type="ECO:0000259" key="7">
    <source>
        <dbReference type="Pfam" id="PF20684"/>
    </source>
</evidence>